<dbReference type="AlphaFoldDB" id="A0AAF0D1Q0"/>
<reference evidence="5" key="1">
    <citation type="journal article" date="2017" name="Nature">
        <title>Asgard archaea illuminate the origin of eukaryotic cellular complexity.</title>
        <authorList>
            <person name="Zaremba-Niedzwiedzka K."/>
            <person name="Caceres E.F."/>
            <person name="Saw J.H."/>
            <person name="Backstrom D."/>
            <person name="Juzokaite L."/>
            <person name="Vancaester E."/>
            <person name="Seitz K.W."/>
            <person name="Anantharaman K."/>
            <person name="Starnawski P."/>
            <person name="Kjeldsen K.U."/>
            <person name="Scott M.B."/>
            <person name="Nunoura T."/>
            <person name="Banfield J.F."/>
            <person name="Schramm A."/>
            <person name="Baker B.J."/>
            <person name="Spang A."/>
            <person name="Ettema T.J.G."/>
        </authorList>
    </citation>
    <scope>NUCLEOTIDE SEQUENCE</scope>
    <source>
        <strain evidence="5">LCB_4</strain>
    </source>
</reference>
<dbReference type="GO" id="GO:0016887">
    <property type="term" value="F:ATP hydrolysis activity"/>
    <property type="evidence" value="ECO:0007669"/>
    <property type="project" value="InterPro"/>
</dbReference>
<feature type="domain" description="ABC transporter" evidence="3">
    <location>
        <begin position="338"/>
        <end position="559"/>
    </location>
</feature>
<dbReference type="SMART" id="SM00382">
    <property type="entry name" value="AAA"/>
    <property type="match status" value="2"/>
</dbReference>
<keyword evidence="1" id="KW-0547">Nucleotide-binding</keyword>
<evidence type="ECO:0000259" key="4">
    <source>
        <dbReference type="PROSITE" id="PS51379"/>
    </source>
</evidence>
<dbReference type="PANTHER" id="PTHR19248">
    <property type="entry name" value="ATP-BINDING TRANSPORT PROTEIN-RELATED"/>
    <property type="match status" value="1"/>
</dbReference>
<dbReference type="Pfam" id="PF00005">
    <property type="entry name" value="ABC_tran"/>
    <property type="match status" value="2"/>
</dbReference>
<dbReference type="GO" id="GO:0005524">
    <property type="term" value="F:ATP binding"/>
    <property type="evidence" value="ECO:0007669"/>
    <property type="project" value="UniProtKB-KW"/>
</dbReference>
<evidence type="ECO:0000259" key="3">
    <source>
        <dbReference type="PROSITE" id="PS50893"/>
    </source>
</evidence>
<dbReference type="InterPro" id="IPR013283">
    <property type="entry name" value="RLI1"/>
</dbReference>
<dbReference type="PRINTS" id="PR01868">
    <property type="entry name" value="ABCEFAMILY"/>
</dbReference>
<evidence type="ECO:0000256" key="1">
    <source>
        <dbReference type="ARBA" id="ARBA00022741"/>
    </source>
</evidence>
<feature type="domain" description="ABC transporter" evidence="3">
    <location>
        <begin position="69"/>
        <end position="311"/>
    </location>
</feature>
<dbReference type="Proteomes" id="UP000186851">
    <property type="component" value="Chromosome"/>
</dbReference>
<name>A0AAF0D1Q0_ODILC</name>
<dbReference type="PROSITE" id="PS00211">
    <property type="entry name" value="ABC_TRANSPORTER_1"/>
    <property type="match status" value="2"/>
</dbReference>
<gene>
    <name evidence="5" type="ORF">OdinLCB4_005705</name>
</gene>
<dbReference type="InterPro" id="IPR017896">
    <property type="entry name" value="4Fe4S_Fe-S-bd"/>
</dbReference>
<keyword evidence="2" id="KW-0067">ATP-binding</keyword>
<dbReference type="KEGG" id="oyw:OdinLCB4_005705"/>
<dbReference type="SUPFAM" id="SSF54862">
    <property type="entry name" value="4Fe-4S ferredoxins"/>
    <property type="match status" value="1"/>
</dbReference>
<dbReference type="SUPFAM" id="SSF52540">
    <property type="entry name" value="P-loop containing nucleoside triphosphate hydrolases"/>
    <property type="match status" value="2"/>
</dbReference>
<proteinExistence type="predicted"/>
<feature type="domain" description="4Fe-4S ferredoxin-type" evidence="4">
    <location>
        <begin position="42"/>
        <end position="71"/>
    </location>
</feature>
<evidence type="ECO:0000313" key="6">
    <source>
        <dbReference type="Proteomes" id="UP000186851"/>
    </source>
</evidence>
<dbReference type="InterPro" id="IPR003593">
    <property type="entry name" value="AAA+_ATPase"/>
</dbReference>
<evidence type="ECO:0000256" key="2">
    <source>
        <dbReference type="ARBA" id="ARBA00022840"/>
    </source>
</evidence>
<dbReference type="GO" id="GO:0016491">
    <property type="term" value="F:oxidoreductase activity"/>
    <property type="evidence" value="ECO:0007669"/>
    <property type="project" value="UniProtKB-ARBA"/>
</dbReference>
<dbReference type="FunFam" id="3.40.50.300:FF:000152">
    <property type="entry name" value="ATP-binding cassette, sub-family E, member 1"/>
    <property type="match status" value="1"/>
</dbReference>
<dbReference type="InterPro" id="IPR003439">
    <property type="entry name" value="ABC_transporter-like_ATP-bd"/>
</dbReference>
<dbReference type="PROSITE" id="PS00198">
    <property type="entry name" value="4FE4S_FER_1"/>
    <property type="match status" value="1"/>
</dbReference>
<dbReference type="PROSITE" id="PS50893">
    <property type="entry name" value="ABC_TRANSPORTER_2"/>
    <property type="match status" value="2"/>
</dbReference>
<dbReference type="FunFam" id="3.40.50.300:FF:001546">
    <property type="entry name" value="RNase L inhibitor homolog"/>
    <property type="match status" value="1"/>
</dbReference>
<organism evidence="5 6">
    <name type="scientific">Odinarchaeota yellowstonii (strain LCB_4)</name>
    <dbReference type="NCBI Taxonomy" id="1841599"/>
    <lineage>
        <taxon>Archaea</taxon>
        <taxon>Promethearchaeati</taxon>
        <taxon>Candidatus Odinarchaeota</taxon>
        <taxon>Candidatus Odinarchaeia</taxon>
        <taxon>Candidatus Odinarchaeales</taxon>
        <taxon>Candidatus Odinarchaeaceae</taxon>
        <taxon>Candidatus Odinarchaeum</taxon>
    </lineage>
</organism>
<dbReference type="Gene3D" id="3.40.50.300">
    <property type="entry name" value="P-loop containing nucleotide triphosphate hydrolases"/>
    <property type="match status" value="2"/>
</dbReference>
<dbReference type="InterPro" id="IPR017871">
    <property type="entry name" value="ABC_transporter-like_CS"/>
</dbReference>
<dbReference type="InterPro" id="IPR027417">
    <property type="entry name" value="P-loop_NTPase"/>
</dbReference>
<dbReference type="InterPro" id="IPR017900">
    <property type="entry name" value="4Fe4S_Fe_S_CS"/>
</dbReference>
<evidence type="ECO:0000313" key="5">
    <source>
        <dbReference type="EMBL" id="WEU39963.1"/>
    </source>
</evidence>
<dbReference type="Pfam" id="PF00037">
    <property type="entry name" value="Fer4"/>
    <property type="match status" value="1"/>
</dbReference>
<dbReference type="PROSITE" id="PS51379">
    <property type="entry name" value="4FE4S_FER_2"/>
    <property type="match status" value="1"/>
</dbReference>
<dbReference type="NCBIfam" id="NF009945">
    <property type="entry name" value="PRK13409.1"/>
    <property type="match status" value="1"/>
</dbReference>
<reference evidence="5" key="2">
    <citation type="journal article" date="2022" name="Nat. Microbiol.">
        <title>A closed Candidatus Odinarchaeum chromosome exposes Asgard archaeal viruses.</title>
        <authorList>
            <person name="Tamarit D."/>
            <person name="Caceres E.F."/>
            <person name="Krupovic M."/>
            <person name="Nijland R."/>
            <person name="Eme L."/>
            <person name="Robinson N.P."/>
            <person name="Ettema T.J.G."/>
        </authorList>
    </citation>
    <scope>NUCLEOTIDE SEQUENCE</scope>
    <source>
        <strain evidence="5">LCB_4</strain>
    </source>
</reference>
<dbReference type="EMBL" id="CP091871">
    <property type="protein sequence ID" value="WEU39963.1"/>
    <property type="molecule type" value="Genomic_DNA"/>
</dbReference>
<accession>A0AAF0D1Q0</accession>
<protein>
    <submittedName>
        <fullName evidence="5">Ribosome biogenesis/translation initiation ATPase RLI</fullName>
    </submittedName>
</protein>
<sequence length="599" mass="66075">MARIAVLKKSSCRSKDCGKPCMTFCPGVRMGDETVKFEEGSNYPIISEKLCTGCGICVKKCPFGAITIVNTPETVEEEASHRYGVNQFALFRLPIPRPGKVLGIIGRNGAGKSTALRILAGEIKPNLGKVQNPPDWDEIIQFYRGSELQAYFENLSKKNLKISYKPQYITNIPKVYTGIVGDLISRVDERSVAEKLMKELYLEAIWSNQLSTLSGGELQRIAIAATVAKEADVYLFDEPSSYLDIFQRITVAKVIRSLAEIGKTVICVEHDLAALDFISDYTCVIFGEPGVYGIVSHPYGVKEGINIFLDGYLPDENIRFREESISFSKTPVAPKIGVKDTDLLLDYSGFEIKLNGFKLEASSGSVKKSEIIGVLGANGIGKTTFIKVLAGLLKPDTAFRGMGSLKISYKPQYLESDYKGSVREFLLSAAGVPILDSSIKSTVIHPLELDDLMDRSISILSGGELQRVAIAGCLLRDADIYLIDEPSAFLDVEQRLSAAKIIRRIVEAKGKAAFIIEHDLIMCDLVSDRLIIFDGEPGRRGFASSPQDMRSGMNFFLKMMNITLRRDAKTGRPRINKLGSKLDSAQKSIGEYYYAPIKK</sequence>